<name>A0A4R6QT00_9BURK</name>
<accession>A0A4R6QT00</accession>
<dbReference type="Proteomes" id="UP000295361">
    <property type="component" value="Unassembled WGS sequence"/>
</dbReference>
<dbReference type="RefSeq" id="WP_133700390.1">
    <property type="nucleotide sequence ID" value="NZ_SNXS01000002.1"/>
</dbReference>
<dbReference type="InParanoid" id="A0A4R6QT00"/>
<sequence>MVVDGRPARPVSRRVERPVPARHFIGLHLPQVGDSVMGPIRLTLLAQTPDPARLAEAQAMLLSLRLAPRH</sequence>
<dbReference type="AlphaFoldDB" id="A0A4R6QT00"/>
<proteinExistence type="predicted"/>
<evidence type="ECO:0000313" key="1">
    <source>
        <dbReference type="EMBL" id="TDP72971.1"/>
    </source>
</evidence>
<organism evidence="1 2">
    <name type="scientific">Roseateles toxinivorans</name>
    <dbReference type="NCBI Taxonomy" id="270368"/>
    <lineage>
        <taxon>Bacteria</taxon>
        <taxon>Pseudomonadati</taxon>
        <taxon>Pseudomonadota</taxon>
        <taxon>Betaproteobacteria</taxon>
        <taxon>Burkholderiales</taxon>
        <taxon>Sphaerotilaceae</taxon>
        <taxon>Roseateles</taxon>
    </lineage>
</organism>
<dbReference type="EMBL" id="SNXS01000002">
    <property type="protein sequence ID" value="TDP72971.1"/>
    <property type="molecule type" value="Genomic_DNA"/>
</dbReference>
<evidence type="ECO:0000313" key="2">
    <source>
        <dbReference type="Proteomes" id="UP000295361"/>
    </source>
</evidence>
<reference evidence="1 2" key="1">
    <citation type="submission" date="2019-03" db="EMBL/GenBank/DDBJ databases">
        <title>Genomic Encyclopedia of Type Strains, Phase IV (KMG-IV): sequencing the most valuable type-strain genomes for metagenomic binning, comparative biology and taxonomic classification.</title>
        <authorList>
            <person name="Goeker M."/>
        </authorList>
    </citation>
    <scope>NUCLEOTIDE SEQUENCE [LARGE SCALE GENOMIC DNA]</scope>
    <source>
        <strain evidence="1 2">DSM 16998</strain>
    </source>
</reference>
<gene>
    <name evidence="1" type="ORF">DES47_102717</name>
</gene>
<protein>
    <submittedName>
        <fullName evidence="1">Uncharacterized protein</fullName>
    </submittedName>
</protein>
<dbReference type="OrthoDB" id="10010133at2"/>
<keyword evidence="2" id="KW-1185">Reference proteome</keyword>
<comment type="caution">
    <text evidence="1">The sequence shown here is derived from an EMBL/GenBank/DDBJ whole genome shotgun (WGS) entry which is preliminary data.</text>
</comment>